<keyword evidence="3" id="KW-1185">Reference proteome</keyword>
<keyword evidence="1" id="KW-0472">Membrane</keyword>
<keyword evidence="1" id="KW-1133">Transmembrane helix</keyword>
<dbReference type="Proteomes" id="UP000288246">
    <property type="component" value="Unassembled WGS sequence"/>
</dbReference>
<dbReference type="OrthoDB" id="679779at2"/>
<protein>
    <submittedName>
        <fullName evidence="2">Uncharacterized protein</fullName>
    </submittedName>
</protein>
<gene>
    <name evidence="2" type="ORF">CTKZ_33170</name>
</gene>
<reference evidence="2 3" key="1">
    <citation type="submission" date="2018-11" db="EMBL/GenBank/DDBJ databases">
        <title>Draft genome sequence of Cellulomonas takizawaensis strain TKZ-21.</title>
        <authorList>
            <person name="Yamamura H."/>
            <person name="Hayashi T."/>
            <person name="Hamada M."/>
            <person name="Serisawa Y."/>
            <person name="Matsuyama K."/>
            <person name="Nakagawa Y."/>
            <person name="Otoguro M."/>
            <person name="Yanagida F."/>
            <person name="Hayakawa M."/>
        </authorList>
    </citation>
    <scope>NUCLEOTIDE SEQUENCE [LARGE SCALE GENOMIC DNA]</scope>
    <source>
        <strain evidence="2 3">TKZ-21</strain>
    </source>
</reference>
<accession>A0A401V4D0</accession>
<evidence type="ECO:0000256" key="1">
    <source>
        <dbReference type="SAM" id="Phobius"/>
    </source>
</evidence>
<evidence type="ECO:0000313" key="3">
    <source>
        <dbReference type="Proteomes" id="UP000288246"/>
    </source>
</evidence>
<sequence>MAKGSDAGGAGGGAVYGLGIIGAAVYYFSAGVGFWDFVLAIPKALVWPAIVAYELLKSFYGG</sequence>
<name>A0A401V4D0_9CELL</name>
<dbReference type="AlphaFoldDB" id="A0A401V4D0"/>
<organism evidence="2 3">
    <name type="scientific">Cellulomonas algicola</name>
    <dbReference type="NCBI Taxonomy" id="2071633"/>
    <lineage>
        <taxon>Bacteria</taxon>
        <taxon>Bacillati</taxon>
        <taxon>Actinomycetota</taxon>
        <taxon>Actinomycetes</taxon>
        <taxon>Micrococcales</taxon>
        <taxon>Cellulomonadaceae</taxon>
        <taxon>Cellulomonas</taxon>
    </lineage>
</organism>
<evidence type="ECO:0000313" key="2">
    <source>
        <dbReference type="EMBL" id="GCD21755.1"/>
    </source>
</evidence>
<comment type="caution">
    <text evidence="2">The sequence shown here is derived from an EMBL/GenBank/DDBJ whole genome shotgun (WGS) entry which is preliminary data.</text>
</comment>
<dbReference type="RefSeq" id="WP_124344280.1">
    <property type="nucleotide sequence ID" value="NZ_BHYL01000338.1"/>
</dbReference>
<keyword evidence="1" id="KW-0812">Transmembrane</keyword>
<feature type="transmembrane region" description="Helical" evidence="1">
    <location>
        <begin position="7"/>
        <end position="28"/>
    </location>
</feature>
<dbReference type="EMBL" id="BHYL01000338">
    <property type="protein sequence ID" value="GCD21755.1"/>
    <property type="molecule type" value="Genomic_DNA"/>
</dbReference>
<proteinExistence type="predicted"/>